<dbReference type="GO" id="GO:0047349">
    <property type="term" value="F:D-ribitol-5-phosphate cytidylyltransferase activity"/>
    <property type="evidence" value="ECO:0007669"/>
    <property type="project" value="TreeGrafter"/>
</dbReference>
<dbReference type="PROSITE" id="PS01295">
    <property type="entry name" value="ISPD"/>
    <property type="match status" value="1"/>
</dbReference>
<dbReference type="Gene3D" id="3.90.550.10">
    <property type="entry name" value="Spore Coat Polysaccharide Biosynthesis Protein SpsA, Chain A"/>
    <property type="match status" value="1"/>
</dbReference>
<dbReference type="FunFam" id="3.90.550.10:FF:000003">
    <property type="entry name" value="2-C-methyl-D-erythritol 4-phosphate cytidylyltransferase"/>
    <property type="match status" value="1"/>
</dbReference>
<keyword evidence="2" id="KW-0808">Transferase</keyword>
<dbReference type="OrthoDB" id="414267at2759"/>
<evidence type="ECO:0000313" key="6">
    <source>
        <dbReference type="Proteomes" id="UP000245119"/>
    </source>
</evidence>
<proteinExistence type="inferred from homology"/>
<gene>
    <name evidence="5" type="ORF">C0Q70_03041</name>
</gene>
<dbReference type="PANTHER" id="PTHR43015">
    <property type="entry name" value="D-RIBITOL-5-PHOSPHATE CYTIDYLYLTRANSFERASE"/>
    <property type="match status" value="1"/>
</dbReference>
<evidence type="ECO:0000256" key="2">
    <source>
        <dbReference type="ARBA" id="ARBA00022679"/>
    </source>
</evidence>
<comment type="caution">
    <text evidence="5">The sequence shown here is derived from an EMBL/GenBank/DDBJ whole genome shotgun (WGS) entry which is preliminary data.</text>
</comment>
<dbReference type="GO" id="GO:0035269">
    <property type="term" value="P:protein O-linked glycosylation via mannose"/>
    <property type="evidence" value="ECO:0007669"/>
    <property type="project" value="TreeGrafter"/>
</dbReference>
<evidence type="ECO:0000256" key="4">
    <source>
        <dbReference type="ARBA" id="ARBA00069967"/>
    </source>
</evidence>
<dbReference type="PANTHER" id="PTHR43015:SF1">
    <property type="entry name" value="D-RIBITOL-5-PHOSPHATE CYTIDYLYLTRANSFERASE"/>
    <property type="match status" value="1"/>
</dbReference>
<comment type="similarity">
    <text evidence="1">Belongs to the IspD/TarI cytidylyltransferase family. IspD subfamily.</text>
</comment>
<dbReference type="AlphaFoldDB" id="A0A2T7PRL7"/>
<evidence type="ECO:0000256" key="1">
    <source>
        <dbReference type="ARBA" id="ARBA00009789"/>
    </source>
</evidence>
<dbReference type="GO" id="GO:0050518">
    <property type="term" value="F:2-C-methyl-D-erythritol 4-phosphate cytidylyltransferase activity"/>
    <property type="evidence" value="ECO:0007669"/>
    <property type="project" value="UniProtKB-ARBA"/>
</dbReference>
<dbReference type="InterPro" id="IPR018294">
    <property type="entry name" value="ISPD_synthase_CS"/>
</dbReference>
<dbReference type="GO" id="GO:0005829">
    <property type="term" value="C:cytosol"/>
    <property type="evidence" value="ECO:0007669"/>
    <property type="project" value="TreeGrafter"/>
</dbReference>
<dbReference type="GO" id="GO:0008299">
    <property type="term" value="P:isoprenoid biosynthetic process"/>
    <property type="evidence" value="ECO:0007669"/>
    <property type="project" value="InterPro"/>
</dbReference>
<protein>
    <recommendedName>
        <fullName evidence="4">2-C-methyl-D-erythritol 4-phosphate cytidylyltransferase, chloroplastic</fullName>
    </recommendedName>
</protein>
<organism evidence="5 6">
    <name type="scientific">Pomacea canaliculata</name>
    <name type="common">Golden apple snail</name>
    <dbReference type="NCBI Taxonomy" id="400727"/>
    <lineage>
        <taxon>Eukaryota</taxon>
        <taxon>Metazoa</taxon>
        <taxon>Spiralia</taxon>
        <taxon>Lophotrochozoa</taxon>
        <taxon>Mollusca</taxon>
        <taxon>Gastropoda</taxon>
        <taxon>Caenogastropoda</taxon>
        <taxon>Architaenioglossa</taxon>
        <taxon>Ampullarioidea</taxon>
        <taxon>Ampullariidae</taxon>
        <taxon>Pomacea</taxon>
    </lineage>
</organism>
<keyword evidence="6" id="KW-1185">Reference proteome</keyword>
<keyword evidence="3" id="KW-0548">Nucleotidyltransferase</keyword>
<sequence length="397" mass="44118">MRVGVVLPAAGCGERMNMPMPKQFYEINGRPLIAYTIDCFHKIQWIEHIVISTCMDHIDMLKDMASRFGFGKVSVIHGGLTRHQSIHLGLKSLQHICNNLDVVIVHDAVRPLVSSDVIQKVAEMAHLHGAAGVCRPLISTVIARNEDQKLVESLDRTRYVASEMPQGFQTSVISAAYDKCTSEDFDHGTECLLLAMKYVGVHGIILDGSPDLWKVTYKKDLYAAESVLRERMLRIVLTGCKNHPDLAGSIREELESCHLKIFEHHSSSKTLSEMGDDVDVSGANTFIMVHSEVTSMDTVNKVYAVHSQFLPSWPHPGMIDFTFIHVFLVSEGENILKYQTALSQILMKMAADSQDNGILVFGVLALENNPVSKVGKMVSSLVRRAVPEFSGQLYLVL</sequence>
<evidence type="ECO:0000313" key="5">
    <source>
        <dbReference type="EMBL" id="PVD36071.1"/>
    </source>
</evidence>
<dbReference type="InterPro" id="IPR034683">
    <property type="entry name" value="IspD/TarI"/>
</dbReference>
<dbReference type="STRING" id="400727.A0A2T7PRL7"/>
<reference evidence="5 6" key="1">
    <citation type="submission" date="2018-04" db="EMBL/GenBank/DDBJ databases">
        <title>The genome of golden apple snail Pomacea canaliculata provides insight into stress tolerance and invasive adaptation.</title>
        <authorList>
            <person name="Liu C."/>
            <person name="Liu B."/>
            <person name="Ren Y."/>
            <person name="Zhang Y."/>
            <person name="Wang H."/>
            <person name="Li S."/>
            <person name="Jiang F."/>
            <person name="Yin L."/>
            <person name="Zhang G."/>
            <person name="Qian W."/>
            <person name="Fan W."/>
        </authorList>
    </citation>
    <scope>NUCLEOTIDE SEQUENCE [LARGE SCALE GENOMIC DNA]</scope>
    <source>
        <strain evidence="5">SZHN2017</strain>
        <tissue evidence="5">Muscle</tissue>
    </source>
</reference>
<dbReference type="SUPFAM" id="SSF53448">
    <property type="entry name" value="Nucleotide-diphospho-sugar transferases"/>
    <property type="match status" value="1"/>
</dbReference>
<name>A0A2T7PRL7_POMCA</name>
<dbReference type="Proteomes" id="UP000245119">
    <property type="component" value="Linkage Group LG2"/>
</dbReference>
<dbReference type="InterPro" id="IPR029044">
    <property type="entry name" value="Nucleotide-diphossugar_trans"/>
</dbReference>
<dbReference type="CDD" id="cd02516">
    <property type="entry name" value="CDP-ME_synthetase"/>
    <property type="match status" value="1"/>
</dbReference>
<dbReference type="EMBL" id="PZQS01000002">
    <property type="protein sequence ID" value="PVD36071.1"/>
    <property type="molecule type" value="Genomic_DNA"/>
</dbReference>
<accession>A0A2T7PRL7</accession>
<dbReference type="Pfam" id="PF01128">
    <property type="entry name" value="IspD"/>
    <property type="match status" value="1"/>
</dbReference>
<evidence type="ECO:0000256" key="3">
    <source>
        <dbReference type="ARBA" id="ARBA00022695"/>
    </source>
</evidence>